<evidence type="ECO:0000313" key="2">
    <source>
        <dbReference type="EMBL" id="CAB5212587.1"/>
    </source>
</evidence>
<accession>A0A6J7WEY4</accession>
<dbReference type="Pfam" id="PF19905">
    <property type="entry name" value="DUF6378"/>
    <property type="match status" value="1"/>
</dbReference>
<protein>
    <recommendedName>
        <fullName evidence="1">DUF6378 domain-containing protein</fullName>
    </recommendedName>
</protein>
<organism evidence="2">
    <name type="scientific">uncultured Caudovirales phage</name>
    <dbReference type="NCBI Taxonomy" id="2100421"/>
    <lineage>
        <taxon>Viruses</taxon>
        <taxon>Duplodnaviria</taxon>
        <taxon>Heunggongvirae</taxon>
        <taxon>Uroviricota</taxon>
        <taxon>Caudoviricetes</taxon>
        <taxon>Peduoviridae</taxon>
        <taxon>Maltschvirus</taxon>
        <taxon>Maltschvirus maltsch</taxon>
    </lineage>
</organism>
<feature type="domain" description="DUF6378" evidence="1">
    <location>
        <begin position="13"/>
        <end position="94"/>
    </location>
</feature>
<reference evidence="2" key="1">
    <citation type="submission" date="2020-05" db="EMBL/GenBank/DDBJ databases">
        <authorList>
            <person name="Chiriac C."/>
            <person name="Salcher M."/>
            <person name="Ghai R."/>
            <person name="Kavagutti S V."/>
        </authorList>
    </citation>
    <scope>NUCLEOTIDE SEQUENCE</scope>
</reference>
<dbReference type="EMBL" id="LR798235">
    <property type="protein sequence ID" value="CAB5212587.1"/>
    <property type="molecule type" value="Genomic_DNA"/>
</dbReference>
<evidence type="ECO:0000259" key="1">
    <source>
        <dbReference type="Pfam" id="PF19905"/>
    </source>
</evidence>
<sequence>MDTQPGPMWDSVTAEANQLVHGNRGALYNHPTVDYGRTAEIFEAITGIAISVPEAVCFMLAVKLSRIGNALDQEFTADMVRDSVVDLAGYADCLYAVWADATDEAIDDSLVAFLDELDDE</sequence>
<gene>
    <name evidence="2" type="ORF">UFOVP196_33</name>
</gene>
<proteinExistence type="predicted"/>
<name>A0A6J7WEY4_9CAUD</name>
<dbReference type="InterPro" id="IPR045958">
    <property type="entry name" value="DUF6378"/>
</dbReference>